<dbReference type="InterPro" id="IPR011856">
    <property type="entry name" value="tRNA_endonuc-like_dom_sf"/>
</dbReference>
<evidence type="ECO:0000313" key="3">
    <source>
        <dbReference type="Proteomes" id="UP000253782"/>
    </source>
</evidence>
<evidence type="ECO:0000259" key="1">
    <source>
        <dbReference type="Pfam" id="PF08722"/>
    </source>
</evidence>
<dbReference type="EMBL" id="QQAH01000008">
    <property type="protein sequence ID" value="RDD82039.1"/>
    <property type="molecule type" value="Genomic_DNA"/>
</dbReference>
<dbReference type="OrthoDB" id="5291587at2"/>
<proteinExistence type="predicted"/>
<reference evidence="2 3" key="1">
    <citation type="submission" date="2018-07" db="EMBL/GenBank/DDBJ databases">
        <title>Dyella tabacisoli L4-6T, whole genome shotgun sequence.</title>
        <authorList>
            <person name="Zhou X.-K."/>
            <person name="Li W.-J."/>
            <person name="Duan Y.-Q."/>
        </authorList>
    </citation>
    <scope>NUCLEOTIDE SEQUENCE [LARGE SCALE GENOMIC DNA]</scope>
    <source>
        <strain evidence="2 3">L4-6</strain>
    </source>
</reference>
<organism evidence="2 3">
    <name type="scientific">Dyella tabacisoli</name>
    <dbReference type="NCBI Taxonomy" id="2282381"/>
    <lineage>
        <taxon>Bacteria</taxon>
        <taxon>Pseudomonadati</taxon>
        <taxon>Pseudomonadota</taxon>
        <taxon>Gammaproteobacteria</taxon>
        <taxon>Lysobacterales</taxon>
        <taxon>Rhodanobacteraceae</taxon>
        <taxon>Dyella</taxon>
    </lineage>
</organism>
<dbReference type="Proteomes" id="UP000253782">
    <property type="component" value="Unassembled WGS sequence"/>
</dbReference>
<dbReference type="AlphaFoldDB" id="A0A369UUM0"/>
<dbReference type="CDD" id="cd22362">
    <property type="entry name" value="TnsA_endonuclease-like"/>
    <property type="match status" value="1"/>
</dbReference>
<sequence length="274" mass="31565">MIGFMHWKPDPGLYPPYLRRRIARGRGVREGASYIPWLKVRDVPSRGTSSVVKGIVVDRTHHLLSELEATYFYLIERRAQTVDILEQWPILDIDGTMQLSRQWGVRHPFKGPYPEPFTVDLLIAEQTTAGPRFRAASIKTPDDANNPAIRQRLAIEHAWCKARGIPWTLVDTRQFNRVLLANLRFLRGWYRHRFTPSAGRATQFAHAFSKGYETNVPLVDLISRTAVRLRMNVGSAQDLFRYCGWTERVAVSLTDQITLDRPLVLRRKVPHADL</sequence>
<dbReference type="InterPro" id="IPR014833">
    <property type="entry name" value="TnsA_N"/>
</dbReference>
<comment type="caution">
    <text evidence="2">The sequence shown here is derived from an EMBL/GenBank/DDBJ whole genome shotgun (WGS) entry which is preliminary data.</text>
</comment>
<dbReference type="SUPFAM" id="SSF52980">
    <property type="entry name" value="Restriction endonuclease-like"/>
    <property type="match status" value="1"/>
</dbReference>
<gene>
    <name evidence="2" type="ORF">DVJ77_09665</name>
</gene>
<dbReference type="GO" id="GO:0003676">
    <property type="term" value="F:nucleic acid binding"/>
    <property type="evidence" value="ECO:0007669"/>
    <property type="project" value="InterPro"/>
</dbReference>
<evidence type="ECO:0000313" key="2">
    <source>
        <dbReference type="EMBL" id="RDD82039.1"/>
    </source>
</evidence>
<dbReference type="InterPro" id="IPR011335">
    <property type="entry name" value="Restrct_endonuc-II-like"/>
</dbReference>
<feature type="domain" description="TnsA endonuclease N-terminal" evidence="1">
    <location>
        <begin position="81"/>
        <end position="171"/>
    </location>
</feature>
<accession>A0A369UUM0</accession>
<dbReference type="Gene3D" id="3.40.1350.10">
    <property type="match status" value="1"/>
</dbReference>
<protein>
    <recommendedName>
        <fullName evidence="1">TnsA endonuclease N-terminal domain-containing protein</fullName>
    </recommendedName>
</protein>
<name>A0A369UUM0_9GAMM</name>
<dbReference type="Pfam" id="PF08722">
    <property type="entry name" value="Tn7_TnsA-like_N"/>
    <property type="match status" value="1"/>
</dbReference>
<keyword evidence="3" id="KW-1185">Reference proteome</keyword>